<feature type="non-terminal residue" evidence="1">
    <location>
        <position position="348"/>
    </location>
</feature>
<comment type="caution">
    <text evidence="1">The sequence shown here is derived from an EMBL/GenBank/DDBJ whole genome shotgun (WGS) entry which is preliminary data.</text>
</comment>
<feature type="non-terminal residue" evidence="1">
    <location>
        <position position="1"/>
    </location>
</feature>
<evidence type="ECO:0000313" key="1">
    <source>
        <dbReference type="EMBL" id="KKK54115.1"/>
    </source>
</evidence>
<dbReference type="AlphaFoldDB" id="A0A0F8X005"/>
<organism evidence="1">
    <name type="scientific">marine sediment metagenome</name>
    <dbReference type="NCBI Taxonomy" id="412755"/>
    <lineage>
        <taxon>unclassified sequences</taxon>
        <taxon>metagenomes</taxon>
        <taxon>ecological metagenomes</taxon>
    </lineage>
</organism>
<sequence>VSTFDYYIYGIKYTKNAQEDIVIASTSGLHVVYYDGSTLSQIANPSESQFDSIIIDNVLVATLYWNETNTTLYLVADERHGAVMSGETHHWLHDNIGANWKSGLTASGYTLSTKSDAALQFDVSDGKFYDEDLEIDIADAVDATGQYEQVLQSPAEIPVLFRAGDPGHWREQAASTLPYINGGDNTNLQYNSVAGSTWGQTAVANTKFVTYTLISTNDWMYPIKMVQGNTQYESKAAALENAEDEMIAWGTLPSAEFDILFRFILQTGVYAGVKNAQIIEVTDFRMAHVSGVSAAAQDHGTLAGLNDDDHAQYVLADGTRALSGAWDMGSQLITNLKLGGTMDANSQP</sequence>
<accession>A0A0F8X005</accession>
<dbReference type="EMBL" id="LAZR01066163">
    <property type="protein sequence ID" value="KKK54115.1"/>
    <property type="molecule type" value="Genomic_DNA"/>
</dbReference>
<reference evidence="1" key="1">
    <citation type="journal article" date="2015" name="Nature">
        <title>Complex archaea that bridge the gap between prokaryotes and eukaryotes.</title>
        <authorList>
            <person name="Spang A."/>
            <person name="Saw J.H."/>
            <person name="Jorgensen S.L."/>
            <person name="Zaremba-Niedzwiedzka K."/>
            <person name="Martijn J."/>
            <person name="Lind A.E."/>
            <person name="van Eijk R."/>
            <person name="Schleper C."/>
            <person name="Guy L."/>
            <person name="Ettema T.J."/>
        </authorList>
    </citation>
    <scope>NUCLEOTIDE SEQUENCE</scope>
</reference>
<protein>
    <submittedName>
        <fullName evidence="1">Uncharacterized protein</fullName>
    </submittedName>
</protein>
<gene>
    <name evidence="1" type="ORF">LCGC14_3087990</name>
</gene>
<proteinExistence type="predicted"/>
<name>A0A0F8X005_9ZZZZ</name>